<evidence type="ECO:0000313" key="3">
    <source>
        <dbReference type="EMBL" id="TRO18881.1"/>
    </source>
</evidence>
<name>A0A379INY4_ECTME</name>
<feature type="coiled-coil region" evidence="1">
    <location>
        <begin position="75"/>
        <end position="102"/>
    </location>
</feature>
<dbReference type="Proteomes" id="UP000317327">
    <property type="component" value="Unassembled WGS sequence"/>
</dbReference>
<evidence type="ECO:0000256" key="1">
    <source>
        <dbReference type="SAM" id="Coils"/>
    </source>
</evidence>
<dbReference type="RefSeq" id="WP_017363422.1">
    <property type="nucleotide sequence ID" value="NZ_CAXYQS010000032.1"/>
</dbReference>
<dbReference type="EMBL" id="SCFV01000004">
    <property type="protein sequence ID" value="TRO18881.1"/>
    <property type="molecule type" value="Genomic_DNA"/>
</dbReference>
<keyword evidence="1" id="KW-0175">Coiled coil</keyword>
<evidence type="ECO:0000313" key="2">
    <source>
        <dbReference type="EMBL" id="SUD37856.1"/>
    </source>
</evidence>
<dbReference type="AlphaFoldDB" id="A0A379INY4"/>
<evidence type="ECO:0000313" key="4">
    <source>
        <dbReference type="Proteomes" id="UP000254260"/>
    </source>
</evidence>
<evidence type="ECO:0000313" key="5">
    <source>
        <dbReference type="Proteomes" id="UP000317327"/>
    </source>
</evidence>
<accession>A0A379INY4</accession>
<reference evidence="3 5" key="2">
    <citation type="submission" date="2019-01" db="EMBL/GenBank/DDBJ databases">
        <title>Whole genome shotgun sequencing of Pseudomonas spp. isolated by its ability to degrade furfural.</title>
        <authorList>
            <person name="Donoso R."/>
            <person name="Farkas C."/>
            <person name="Villegas P."/>
            <person name="Gonzales-Toro F."/>
            <person name="Guajardo-Parra M."/>
            <person name="Araya-Nail M."/>
            <person name="Morgante V."/>
            <person name="Perez-Pantoja D."/>
        </authorList>
    </citation>
    <scope>NUCLEOTIDE SEQUENCE [LARGE SCALE GENOMIC DNA]</scope>
    <source>
        <strain evidence="3 5">VN231</strain>
    </source>
</reference>
<dbReference type="OrthoDB" id="6050119at2"/>
<dbReference type="GeneID" id="57604383"/>
<organism evidence="2 4">
    <name type="scientific">Ectopseudomonas mendocina</name>
    <name type="common">Pseudomonas mendocina</name>
    <dbReference type="NCBI Taxonomy" id="300"/>
    <lineage>
        <taxon>Bacteria</taxon>
        <taxon>Pseudomonadati</taxon>
        <taxon>Pseudomonadota</taxon>
        <taxon>Gammaproteobacteria</taxon>
        <taxon>Pseudomonadales</taxon>
        <taxon>Pseudomonadaceae</taxon>
        <taxon>Ectopseudomonas</taxon>
    </lineage>
</organism>
<gene>
    <name evidence="3" type="ORF">EQ836_10715</name>
    <name evidence="2" type="ORF">NCTC10899_00617</name>
</gene>
<dbReference type="EMBL" id="UGUU01000001">
    <property type="protein sequence ID" value="SUD37856.1"/>
    <property type="molecule type" value="Genomic_DNA"/>
</dbReference>
<sequence>MPQTHLLLSLPDTASSQQIAHLLRRQAPHCQVIESLDSCQQQPLCRWLQRLPVGSLGDVQSNLDDAIEVLERTRHAFKSGQLAELRKRLSQLREELSALGQCGKS</sequence>
<reference evidence="2 4" key="1">
    <citation type="submission" date="2018-06" db="EMBL/GenBank/DDBJ databases">
        <authorList>
            <consortium name="Pathogen Informatics"/>
            <person name="Doyle S."/>
        </authorList>
    </citation>
    <scope>NUCLEOTIDE SEQUENCE [LARGE SCALE GENOMIC DNA]</scope>
    <source>
        <strain evidence="2 4">NCTC10899</strain>
    </source>
</reference>
<dbReference type="Proteomes" id="UP000254260">
    <property type="component" value="Unassembled WGS sequence"/>
</dbReference>
<proteinExistence type="predicted"/>
<protein>
    <submittedName>
        <fullName evidence="2">Uncharacterized protein</fullName>
    </submittedName>
</protein>